<dbReference type="OrthoDB" id="2192355at2"/>
<name>R9A9L4_9LEPT</name>
<comment type="caution">
    <text evidence="1">The sequence shown here is derived from an EMBL/GenBank/DDBJ whole genome shotgun (WGS) entry which is preliminary data.</text>
</comment>
<gene>
    <name evidence="1" type="ORF">LEP1GSC195_3805</name>
</gene>
<sequence length="292" mass="34060">MIFDTSLELRIKYDKKESLSKSEITSLLKNSKLVQNLTKDINQNPLFLIWKLIALSEIPYSIQLPYTKKIVDLIIKNLGTSEGFSLTGNKENLLPCYNAILIKAFCKLGLQSNKIVKNAVNWIINYQAFHRNFNSDWKEAEILKHGGCLKSTPCYIGLAKSVIALHEYNKFESNKNLQLKLEEGTEYILQHHLFKRQSNGNPITKHILDLYFPENYNITILELLWFISETDKIKDTRVKDSIEYINEKRNKNKMWAVDYVYKSNGYISFDGKAKEGQWISYLINTIQTYYYA</sequence>
<organism evidence="1 2">
    <name type="scientific">Leptospira wolbachii serovar Codice str. CDC</name>
    <dbReference type="NCBI Taxonomy" id="1218599"/>
    <lineage>
        <taxon>Bacteria</taxon>
        <taxon>Pseudomonadati</taxon>
        <taxon>Spirochaetota</taxon>
        <taxon>Spirochaetia</taxon>
        <taxon>Leptospirales</taxon>
        <taxon>Leptospiraceae</taxon>
        <taxon>Leptospira</taxon>
    </lineage>
</organism>
<accession>R9A9L4</accession>
<evidence type="ECO:0000313" key="2">
    <source>
        <dbReference type="Proteomes" id="UP000013984"/>
    </source>
</evidence>
<evidence type="ECO:0008006" key="3">
    <source>
        <dbReference type="Google" id="ProtNLM"/>
    </source>
</evidence>
<dbReference type="STRING" id="1218599.LEP1GSC195_3805"/>
<reference evidence="1" key="1">
    <citation type="submission" date="2013-04" db="EMBL/GenBank/DDBJ databases">
        <authorList>
            <person name="Harkins D.M."/>
            <person name="Durkin A.S."/>
            <person name="Brinkac L.M."/>
            <person name="Haft D.H."/>
            <person name="Selengut J.D."/>
            <person name="Sanka R."/>
            <person name="DePew J."/>
            <person name="Purushe J."/>
            <person name="Galloway R.L."/>
            <person name="Vinetz J.M."/>
            <person name="Sutton G.G."/>
            <person name="Nierman W.C."/>
            <person name="Fouts D.E."/>
        </authorList>
    </citation>
    <scope>NUCLEOTIDE SEQUENCE [LARGE SCALE GENOMIC DNA]</scope>
    <source>
        <strain evidence="1">CDC</strain>
    </source>
</reference>
<dbReference type="Proteomes" id="UP000013984">
    <property type="component" value="Unassembled WGS sequence"/>
</dbReference>
<proteinExistence type="predicted"/>
<dbReference type="AlphaFoldDB" id="R9A9L4"/>
<evidence type="ECO:0000313" key="1">
    <source>
        <dbReference type="EMBL" id="EOQ96910.1"/>
    </source>
</evidence>
<protein>
    <recommendedName>
        <fullName evidence="3">Prenyltransferase-like protein</fullName>
    </recommendedName>
</protein>
<dbReference type="EMBL" id="AOGZ02000014">
    <property type="protein sequence ID" value="EOQ96910.1"/>
    <property type="molecule type" value="Genomic_DNA"/>
</dbReference>
<dbReference type="RefSeq" id="WP_015682233.1">
    <property type="nucleotide sequence ID" value="NZ_AOGZ02000014.1"/>
</dbReference>
<keyword evidence="2" id="KW-1185">Reference proteome</keyword>